<comment type="subcellular location">
    <subcellularLocation>
        <location evidence="1">Cell membrane</location>
        <topology evidence="1">Multi-pass membrane protein</topology>
    </subcellularLocation>
</comment>
<evidence type="ECO:0000256" key="5">
    <source>
        <dbReference type="ARBA" id="ARBA00022989"/>
    </source>
</evidence>
<dbReference type="PANTHER" id="PTHR30489:SF0">
    <property type="entry name" value="LIPOPROTEIN-RELEASING SYSTEM TRANSMEMBRANE PROTEIN LOLE"/>
    <property type="match status" value="1"/>
</dbReference>
<dbReference type="Proteomes" id="UP000254040">
    <property type="component" value="Unassembled WGS sequence"/>
</dbReference>
<dbReference type="Proteomes" id="UP000054985">
    <property type="component" value="Unassembled WGS sequence"/>
</dbReference>
<dbReference type="OrthoDB" id="5137249at2"/>
<dbReference type="EMBL" id="LNYN01000019">
    <property type="protein sequence ID" value="KTD34703.1"/>
    <property type="molecule type" value="Genomic_DNA"/>
</dbReference>
<keyword evidence="6 7" id="KW-0472">Membrane</keyword>
<feature type="transmembrane region" description="Helical" evidence="7">
    <location>
        <begin position="20"/>
        <end position="41"/>
    </location>
</feature>
<dbReference type="STRING" id="39962.Lmor_1236"/>
<feature type="transmembrane region" description="Helical" evidence="7">
    <location>
        <begin position="358"/>
        <end position="379"/>
    </location>
</feature>
<dbReference type="PANTHER" id="PTHR30489">
    <property type="entry name" value="LIPOPROTEIN-RELEASING SYSTEM TRANSMEMBRANE PROTEIN LOLE"/>
    <property type="match status" value="1"/>
</dbReference>
<feature type="transmembrane region" description="Helical" evidence="7">
    <location>
        <begin position="312"/>
        <end position="338"/>
    </location>
</feature>
<evidence type="ECO:0000256" key="6">
    <source>
        <dbReference type="ARBA" id="ARBA00023136"/>
    </source>
</evidence>
<evidence type="ECO:0000256" key="4">
    <source>
        <dbReference type="ARBA" id="ARBA00022692"/>
    </source>
</evidence>
<protein>
    <submittedName>
        <fullName evidence="10">Permease</fullName>
    </submittedName>
</protein>
<dbReference type="InterPro" id="IPR051447">
    <property type="entry name" value="Lipoprotein-release_system"/>
</dbReference>
<dbReference type="InterPro" id="IPR003838">
    <property type="entry name" value="ABC3_permease_C"/>
</dbReference>
<dbReference type="GO" id="GO:0098797">
    <property type="term" value="C:plasma membrane protein complex"/>
    <property type="evidence" value="ECO:0007669"/>
    <property type="project" value="TreeGrafter"/>
</dbReference>
<feature type="domain" description="ABC3 transporter permease C-terminal" evidence="8">
    <location>
        <begin position="662"/>
        <end position="774"/>
    </location>
</feature>
<dbReference type="GO" id="GO:0044874">
    <property type="term" value="P:lipoprotein localization to outer membrane"/>
    <property type="evidence" value="ECO:0007669"/>
    <property type="project" value="TreeGrafter"/>
</dbReference>
<feature type="transmembrane region" description="Helical" evidence="7">
    <location>
        <begin position="431"/>
        <end position="454"/>
    </location>
</feature>
<dbReference type="RefSeq" id="WP_028385389.1">
    <property type="nucleotide sequence ID" value="NZ_LNYN01000019.1"/>
</dbReference>
<accession>A0A378JW81</accession>
<evidence type="ECO:0000313" key="12">
    <source>
        <dbReference type="Proteomes" id="UP000254040"/>
    </source>
</evidence>
<feature type="transmembrane region" description="Helical" evidence="7">
    <location>
        <begin position="270"/>
        <end position="291"/>
    </location>
</feature>
<comment type="similarity">
    <text evidence="2">Belongs to the ABC-4 integral membrane protein family. LolC/E subfamily.</text>
</comment>
<feature type="transmembrane region" description="Helical" evidence="7">
    <location>
        <begin position="706"/>
        <end position="730"/>
    </location>
</feature>
<feature type="transmembrane region" description="Helical" evidence="7">
    <location>
        <begin position="656"/>
        <end position="685"/>
    </location>
</feature>
<gene>
    <name evidence="9" type="ORF">Lmor_1236</name>
    <name evidence="10" type="ORF">NCTC12239_00215</name>
</gene>
<evidence type="ECO:0000259" key="8">
    <source>
        <dbReference type="Pfam" id="PF02687"/>
    </source>
</evidence>
<evidence type="ECO:0000256" key="3">
    <source>
        <dbReference type="ARBA" id="ARBA00022475"/>
    </source>
</evidence>
<evidence type="ECO:0000256" key="2">
    <source>
        <dbReference type="ARBA" id="ARBA00005236"/>
    </source>
</evidence>
<evidence type="ECO:0000313" key="10">
    <source>
        <dbReference type="EMBL" id="STX61309.1"/>
    </source>
</evidence>
<evidence type="ECO:0000256" key="1">
    <source>
        <dbReference type="ARBA" id="ARBA00004651"/>
    </source>
</evidence>
<dbReference type="Pfam" id="PF02687">
    <property type="entry name" value="FtsX"/>
    <property type="match status" value="2"/>
</dbReference>
<organism evidence="10 12">
    <name type="scientific">Legionella moravica</name>
    <dbReference type="NCBI Taxonomy" id="39962"/>
    <lineage>
        <taxon>Bacteria</taxon>
        <taxon>Pseudomonadati</taxon>
        <taxon>Pseudomonadota</taxon>
        <taxon>Gammaproteobacteria</taxon>
        <taxon>Legionellales</taxon>
        <taxon>Legionellaceae</taxon>
        <taxon>Legionella</taxon>
    </lineage>
</organism>
<keyword evidence="5 7" id="KW-1133">Transmembrane helix</keyword>
<dbReference type="EMBL" id="UGOG01000001">
    <property type="protein sequence ID" value="STX61309.1"/>
    <property type="molecule type" value="Genomic_DNA"/>
</dbReference>
<reference evidence="9 11" key="1">
    <citation type="submission" date="2015-11" db="EMBL/GenBank/DDBJ databases">
        <title>Genomic analysis of 38 Legionella species identifies large and diverse effector repertoires.</title>
        <authorList>
            <person name="Burstein D."/>
            <person name="Amaro F."/>
            <person name="Zusman T."/>
            <person name="Lifshitz Z."/>
            <person name="Cohen O."/>
            <person name="Gilbert J.A."/>
            <person name="Pupko T."/>
            <person name="Shuman H.A."/>
            <person name="Segal G."/>
        </authorList>
    </citation>
    <scope>NUCLEOTIDE SEQUENCE [LARGE SCALE GENOMIC DNA]</scope>
    <source>
        <strain evidence="9 11">ATCC 43877</strain>
    </source>
</reference>
<keyword evidence="11" id="KW-1185">Reference proteome</keyword>
<feature type="transmembrane region" description="Helical" evidence="7">
    <location>
        <begin position="750"/>
        <end position="771"/>
    </location>
</feature>
<proteinExistence type="inferred from homology"/>
<sequence length="788" mass="88815">MVKSLNKKLFRDLFKLKGQVITIALVVCSGISVLISSFSTYQSLSQAQQTFYSDYHFAHVFASLKRAPVSMQKRIEEIPGVSQVETRIVEDVTLDLPWLQEPAIGRFISIPDARPSHLNQLFLRKGRFLEAGKTNEILVNEGFAEAHSIKPGDHIYALLNGHRQLLRIVGIVLSPEYVYAIRGEDLLPDNKHFGVFWMNHKALSAAFGMQEGFNDISLTLAPNASEQLVRNKLEQLFLDYGLSITYPRKEQVSDRFVTNEIKQQKIIASVIPPIFLIVASFLLNLVTGRLVQNQREQIALLKALGYTNTSIILYYAKLVLVIVFCGAILGISLGAWFGQLMTQLYAEYFRFPIFNYSFSIQAAIIGVFVSLFSAGSGALRSIHQVVNLAPAVAMRPPAPPIYRTLRLEQIGFISRCSASAKMFYRHTFRHLLRTVITSVGIALAMSIVILGLFWQDAINYLIKIQFLMSQKNDATVSFTQQVQDNVLIELKHIKGILNSEGYRLSPALLSHQNYSEQTALYGIPSDAKLKVILDDHENPISIPEHALVLSQGLAERLHAGLGDWIHINMLEGNRAKTRLEVQGIVNDYVGMFAYTNIRLMNRIQNEDHLINRAGISIDPQYMNQLYKEIKQIPKVSSITFNNSIVQTFKETFAKHILVFTSILTGFALVIAIAVVYNNAIIILAERSWELSTLRVLGFTEQEVSKILFYTIILEVLLAIPMGILFGYWISWSILELMQTDWFKIPFIIEAKTYAISIIVVVVSSIISMLIIKKRVQQLNLTAVLKVGD</sequence>
<keyword evidence="4 7" id="KW-0812">Transmembrane</keyword>
<name>A0A378JW81_9GAMM</name>
<evidence type="ECO:0000256" key="7">
    <source>
        <dbReference type="SAM" id="Phobius"/>
    </source>
</evidence>
<dbReference type="AlphaFoldDB" id="A0A378JW81"/>
<feature type="domain" description="ABC3 transporter permease C-terminal" evidence="8">
    <location>
        <begin position="272"/>
        <end position="376"/>
    </location>
</feature>
<reference evidence="10 12" key="2">
    <citation type="submission" date="2018-06" db="EMBL/GenBank/DDBJ databases">
        <authorList>
            <consortium name="Pathogen Informatics"/>
            <person name="Doyle S."/>
        </authorList>
    </citation>
    <scope>NUCLEOTIDE SEQUENCE [LARGE SCALE GENOMIC DNA]</scope>
    <source>
        <strain evidence="10 12">NCTC12239</strain>
    </source>
</reference>
<evidence type="ECO:0000313" key="11">
    <source>
        <dbReference type="Proteomes" id="UP000054985"/>
    </source>
</evidence>
<evidence type="ECO:0000313" key="9">
    <source>
        <dbReference type="EMBL" id="KTD34703.1"/>
    </source>
</evidence>
<keyword evidence="3" id="KW-1003">Cell membrane</keyword>